<dbReference type="Proteomes" id="UP000616608">
    <property type="component" value="Unassembled WGS sequence"/>
</dbReference>
<dbReference type="InterPro" id="IPR018710">
    <property type="entry name" value="DUF2232"/>
</dbReference>
<protein>
    <recommendedName>
        <fullName evidence="4">DUF2232 domain-containing protein</fullName>
    </recommendedName>
</protein>
<dbReference type="EMBL" id="BMJT01000008">
    <property type="protein sequence ID" value="GGG28422.1"/>
    <property type="molecule type" value="Genomic_DNA"/>
</dbReference>
<dbReference type="Pfam" id="PF09991">
    <property type="entry name" value="DUF2232"/>
    <property type="match status" value="1"/>
</dbReference>
<keyword evidence="1" id="KW-0472">Membrane</keyword>
<feature type="transmembrane region" description="Helical" evidence="1">
    <location>
        <begin position="249"/>
        <end position="268"/>
    </location>
</feature>
<keyword evidence="1" id="KW-0812">Transmembrane</keyword>
<dbReference type="AlphaFoldDB" id="A0A917LJ11"/>
<reference evidence="2" key="1">
    <citation type="journal article" date="2014" name="Int. J. Syst. Evol. Microbiol.">
        <title>Complete genome sequence of Corynebacterium casei LMG S-19264T (=DSM 44701T), isolated from a smear-ripened cheese.</title>
        <authorList>
            <consortium name="US DOE Joint Genome Institute (JGI-PGF)"/>
            <person name="Walter F."/>
            <person name="Albersmeier A."/>
            <person name="Kalinowski J."/>
            <person name="Ruckert C."/>
        </authorList>
    </citation>
    <scope>NUCLEOTIDE SEQUENCE</scope>
    <source>
        <strain evidence="2">CGMCC 1.15760</strain>
    </source>
</reference>
<evidence type="ECO:0008006" key="4">
    <source>
        <dbReference type="Google" id="ProtNLM"/>
    </source>
</evidence>
<sequence>MQNNQSRVLAYGAMSAVLFVILVLMTLFLPVVSVITLFLVPLPIAWYRTKFDRRSAIFVAVVSMLLGVLLGTIFAIPLVLSMALIGLFMGDFIAQKYSRFAIFVTTGIIIFVSTIAMYAVSIWLFNLNVVKELLSATRKQYEQMNEIFMKSAGQEAITPEMLDKTMQTFETLMPMMVIISTFLIAFVMTTVCLSLLKKLGVDVPKFPPFKDFRLPRFVLFAYLPVLAVKLFSTPEAGSSLDLFVSNIDLILNALFILQALSFIQYILAAKNISKYVGVLIFVILLPFLPLLVLLGILDLGFNIRGYITSNTKK</sequence>
<feature type="transmembrane region" description="Helical" evidence="1">
    <location>
        <begin position="217"/>
        <end position="237"/>
    </location>
</feature>
<accession>A0A917LJ11</accession>
<keyword evidence="3" id="KW-1185">Reference proteome</keyword>
<reference evidence="2" key="2">
    <citation type="submission" date="2020-09" db="EMBL/GenBank/DDBJ databases">
        <authorList>
            <person name="Sun Q."/>
            <person name="Zhou Y."/>
        </authorList>
    </citation>
    <scope>NUCLEOTIDE SEQUENCE</scope>
    <source>
        <strain evidence="2">CGMCC 1.15760</strain>
    </source>
</reference>
<name>A0A917LJ11_9BACI</name>
<gene>
    <name evidence="2" type="primary">yybS</name>
    <name evidence="2" type="ORF">GCM10007425_23830</name>
</gene>
<keyword evidence="1" id="KW-1133">Transmembrane helix</keyword>
<proteinExistence type="predicted"/>
<feature type="transmembrane region" description="Helical" evidence="1">
    <location>
        <begin position="172"/>
        <end position="196"/>
    </location>
</feature>
<evidence type="ECO:0000313" key="2">
    <source>
        <dbReference type="EMBL" id="GGG28422.1"/>
    </source>
</evidence>
<feature type="transmembrane region" description="Helical" evidence="1">
    <location>
        <begin position="100"/>
        <end position="125"/>
    </location>
</feature>
<evidence type="ECO:0000256" key="1">
    <source>
        <dbReference type="SAM" id="Phobius"/>
    </source>
</evidence>
<feature type="transmembrane region" description="Helical" evidence="1">
    <location>
        <begin position="12"/>
        <end position="44"/>
    </location>
</feature>
<organism evidence="2 3">
    <name type="scientific">Lysinibacillus alkalisoli</name>
    <dbReference type="NCBI Taxonomy" id="1911548"/>
    <lineage>
        <taxon>Bacteria</taxon>
        <taxon>Bacillati</taxon>
        <taxon>Bacillota</taxon>
        <taxon>Bacilli</taxon>
        <taxon>Bacillales</taxon>
        <taxon>Bacillaceae</taxon>
        <taxon>Lysinibacillus</taxon>
    </lineage>
</organism>
<feature type="transmembrane region" description="Helical" evidence="1">
    <location>
        <begin position="275"/>
        <end position="297"/>
    </location>
</feature>
<comment type="caution">
    <text evidence="2">The sequence shown here is derived from an EMBL/GenBank/DDBJ whole genome shotgun (WGS) entry which is preliminary data.</text>
</comment>
<dbReference type="RefSeq" id="WP_188615287.1">
    <property type="nucleotide sequence ID" value="NZ_BMJT01000008.1"/>
</dbReference>
<evidence type="ECO:0000313" key="3">
    <source>
        <dbReference type="Proteomes" id="UP000616608"/>
    </source>
</evidence>
<dbReference type="PANTHER" id="PTHR41324:SF1">
    <property type="entry name" value="DUF2232 DOMAIN-CONTAINING PROTEIN"/>
    <property type="match status" value="1"/>
</dbReference>
<feature type="transmembrane region" description="Helical" evidence="1">
    <location>
        <begin position="56"/>
        <end position="88"/>
    </location>
</feature>
<dbReference type="PANTHER" id="PTHR41324">
    <property type="entry name" value="MEMBRANE PROTEIN-RELATED"/>
    <property type="match status" value="1"/>
</dbReference>